<evidence type="ECO:0000313" key="2">
    <source>
        <dbReference type="EMBL" id="ACC86785.1"/>
    </source>
</evidence>
<proteinExistence type="predicted"/>
<feature type="transmembrane region" description="Helical" evidence="1">
    <location>
        <begin position="60"/>
        <end position="82"/>
    </location>
</feature>
<keyword evidence="1" id="KW-0472">Membrane</keyword>
<accession>C3RYM9</accession>
<dbReference type="AlphaFoldDB" id="C3RYM9"/>
<organism evidence="2">
    <name type="scientific">Nothoceros aenigmaticus</name>
    <dbReference type="NCBI Taxonomy" id="13813"/>
    <lineage>
        <taxon>Eukaryota</taxon>
        <taxon>Viridiplantae</taxon>
        <taxon>Streptophyta</taxon>
        <taxon>Embryophyta</taxon>
        <taxon>Anthocerotophyta</taxon>
        <taxon>Anthocerotopsida</taxon>
        <taxon>Dendrocerotidae</taxon>
        <taxon>Dendrocerotales</taxon>
        <taxon>Dendrocerotaceae</taxon>
        <taxon>Dendrocerotoideae</taxon>
        <taxon>Nothoceros</taxon>
    </lineage>
</organism>
<keyword evidence="2" id="KW-0496">Mitochondrion</keyword>
<evidence type="ECO:0000256" key="1">
    <source>
        <dbReference type="SAM" id="Phobius"/>
    </source>
</evidence>
<dbReference type="RefSeq" id="YP_002860262.1">
    <property type="nucleotide sequence ID" value="NC_012651.1"/>
</dbReference>
<name>C3RYM9_9EMBR</name>
<keyword evidence="1" id="KW-0812">Transmembrane</keyword>
<geneLocation type="mitochondrion" evidence="2"/>
<reference evidence="2" key="1">
    <citation type="journal article" date="2009" name="J. Mol. Evol.">
        <title>The complete mitochondrial genome sequence of the hornwort Megaceros aenigmaticus shows a mixed mode of conservative yet dynamic evolution in early land plant mitochondrial genomes.</title>
        <authorList>
            <person name="Li L."/>
            <person name="Wang B."/>
            <person name="Liu Y."/>
            <person name="Qiu Y.L."/>
        </authorList>
    </citation>
    <scope>NUCLEOTIDE SEQUENCE</scope>
</reference>
<protein>
    <submittedName>
        <fullName evidence="2">Uncharacterized protein ORF104_1</fullName>
    </submittedName>
</protein>
<keyword evidence="1" id="KW-1133">Transmembrane helix</keyword>
<sequence length="104" mass="12213">MASHLEATKNKQISASLGPPWLERGRDMARLRKRSVRLKQLYPYILLARRAKPGRRCYSIYIYVYIIIYGSIQIVLYIWFLLFQRKASPKAEAFLSANIFLDCI</sequence>
<dbReference type="GeneID" id="7804508"/>
<dbReference type="EMBL" id="EU660574">
    <property type="protein sequence ID" value="ACC86785.1"/>
    <property type="molecule type" value="Genomic_DNA"/>
</dbReference>
<gene>
    <name evidence="2" type="primary">ORF104_1</name>
    <name evidence="2" type="ORF">MeaeMp23</name>
</gene>